<dbReference type="Ensembl" id="ENSVURT00010023542.1">
    <property type="protein sequence ID" value="ENSVURP00010020670.1"/>
    <property type="gene ID" value="ENSVURG00010015818.1"/>
</dbReference>
<evidence type="ECO:0000256" key="5">
    <source>
        <dbReference type="RuleBase" id="RU364124"/>
    </source>
</evidence>
<dbReference type="GO" id="GO:0005576">
    <property type="term" value="C:extracellular region"/>
    <property type="evidence" value="ECO:0007669"/>
    <property type="project" value="UniProtKB-SubCell"/>
</dbReference>
<comment type="similarity">
    <text evidence="2 5">Belongs to the beta-microseminoprotein family.</text>
</comment>
<dbReference type="GeneTree" id="ENSGT00940000154371"/>
<proteinExistence type="inferred from homology"/>
<dbReference type="Proteomes" id="UP000314987">
    <property type="component" value="Unassembled WGS sequence"/>
</dbReference>
<keyword evidence="3 5" id="KW-0964">Secreted</keyword>
<dbReference type="InterPro" id="IPR008735">
    <property type="entry name" value="PSP94"/>
</dbReference>
<organism evidence="6 7">
    <name type="scientific">Vombatus ursinus</name>
    <name type="common">Common wombat</name>
    <dbReference type="NCBI Taxonomy" id="29139"/>
    <lineage>
        <taxon>Eukaryota</taxon>
        <taxon>Metazoa</taxon>
        <taxon>Chordata</taxon>
        <taxon>Craniata</taxon>
        <taxon>Vertebrata</taxon>
        <taxon>Euteleostomi</taxon>
        <taxon>Mammalia</taxon>
        <taxon>Metatheria</taxon>
        <taxon>Diprotodontia</taxon>
        <taxon>Vombatidae</taxon>
        <taxon>Vombatus</taxon>
    </lineage>
</organism>
<dbReference type="STRING" id="29139.ENSVURP00010020670"/>
<dbReference type="OMA" id="TEWHREC"/>
<evidence type="ECO:0000313" key="7">
    <source>
        <dbReference type="Proteomes" id="UP000314987"/>
    </source>
</evidence>
<dbReference type="AlphaFoldDB" id="A0A4X2LG03"/>
<reference evidence="6" key="3">
    <citation type="submission" date="2025-09" db="UniProtKB">
        <authorList>
            <consortium name="Ensembl"/>
        </authorList>
    </citation>
    <scope>IDENTIFICATION</scope>
</reference>
<evidence type="ECO:0000313" key="6">
    <source>
        <dbReference type="Ensembl" id="ENSVURP00010020670.1"/>
    </source>
</evidence>
<evidence type="ECO:0000256" key="2">
    <source>
        <dbReference type="ARBA" id="ARBA00010352"/>
    </source>
</evidence>
<sequence>MNAMLGVLFALAIFVTFCDAECTFFPLEISPGGEPEGCRDSKGELHAFNTQWESNCMRCSCNSRYGLVCCSMVVKPKDYDNVACKEIFNQQSCTISVVEKANPAVACNVPRYSG</sequence>
<dbReference type="PANTHER" id="PTHR10500:SF7">
    <property type="entry name" value="BETA-MICROSEMINOPROTEIN"/>
    <property type="match status" value="1"/>
</dbReference>
<dbReference type="PANTHER" id="PTHR10500">
    <property type="entry name" value="BETA-MICROSEMINOPROTEIN"/>
    <property type="match status" value="1"/>
</dbReference>
<feature type="chain" id="PRO_5021511075" description="Beta-microseminoprotein" evidence="5">
    <location>
        <begin position="21"/>
        <end position="114"/>
    </location>
</feature>
<reference evidence="7" key="1">
    <citation type="submission" date="2018-12" db="EMBL/GenBank/DDBJ databases">
        <authorList>
            <person name="Yazar S."/>
        </authorList>
    </citation>
    <scope>NUCLEOTIDE SEQUENCE [LARGE SCALE GENOMIC DNA]</scope>
</reference>
<feature type="signal peptide" evidence="5">
    <location>
        <begin position="1"/>
        <end position="20"/>
    </location>
</feature>
<evidence type="ECO:0000256" key="4">
    <source>
        <dbReference type="ARBA" id="ARBA00023157"/>
    </source>
</evidence>
<keyword evidence="4" id="KW-1015">Disulfide bond</keyword>
<dbReference type="RefSeq" id="XP_027702164.1">
    <property type="nucleotide sequence ID" value="XM_027846363.1"/>
</dbReference>
<dbReference type="Gene3D" id="2.10.70.10">
    <property type="entry name" value="Complement Module, domain 1"/>
    <property type="match status" value="1"/>
</dbReference>
<reference evidence="6" key="2">
    <citation type="submission" date="2025-08" db="UniProtKB">
        <authorList>
            <consortium name="Ensembl"/>
        </authorList>
    </citation>
    <scope>IDENTIFICATION</scope>
</reference>
<accession>A0A4X2LG03</accession>
<comment type="subcellular location">
    <subcellularLocation>
        <location evidence="1 5">Secreted</location>
    </subcellularLocation>
</comment>
<name>A0A4X2LG03_VOMUR</name>
<gene>
    <name evidence="6" type="primary">LOC114031305</name>
</gene>
<dbReference type="Gene3D" id="2.20.25.590">
    <property type="match status" value="1"/>
</dbReference>
<dbReference type="Pfam" id="PF05825">
    <property type="entry name" value="PSP94"/>
    <property type="match status" value="1"/>
</dbReference>
<dbReference type="GeneID" id="114031305"/>
<dbReference type="OrthoDB" id="6076852at2759"/>
<protein>
    <recommendedName>
        <fullName evidence="5">Beta-microseminoprotein</fullName>
    </recommendedName>
</protein>
<evidence type="ECO:0000256" key="1">
    <source>
        <dbReference type="ARBA" id="ARBA00004613"/>
    </source>
</evidence>
<keyword evidence="5" id="KW-0732">Signal</keyword>
<evidence type="ECO:0000256" key="3">
    <source>
        <dbReference type="ARBA" id="ARBA00022525"/>
    </source>
</evidence>
<keyword evidence="7" id="KW-1185">Reference proteome</keyword>